<dbReference type="GO" id="GO:0035438">
    <property type="term" value="F:cyclic-di-GMP binding"/>
    <property type="evidence" value="ECO:0007669"/>
    <property type="project" value="InterPro"/>
</dbReference>
<feature type="domain" description="PilZ" evidence="1">
    <location>
        <begin position="24"/>
        <end position="84"/>
    </location>
</feature>
<organism evidence="2 3">
    <name type="scientific">Aurantiacibacter marinus</name>
    <dbReference type="NCBI Taxonomy" id="874156"/>
    <lineage>
        <taxon>Bacteria</taxon>
        <taxon>Pseudomonadati</taxon>
        <taxon>Pseudomonadota</taxon>
        <taxon>Alphaproteobacteria</taxon>
        <taxon>Sphingomonadales</taxon>
        <taxon>Erythrobacteraceae</taxon>
        <taxon>Aurantiacibacter</taxon>
    </lineage>
</organism>
<dbReference type="RefSeq" id="WP_047092207.1">
    <property type="nucleotide sequence ID" value="NZ_LBHU01000001.1"/>
</dbReference>
<dbReference type="PATRIC" id="fig|874156.12.peg.326"/>
<sequence length="95" mass="10354">MVSLAAQEKAVLRIKCRSRRGMSADLEVLDISIGGAMVAAQGWTGRQGDRMLVTLPGLSAQPAELIWIEDGRAGIVFEQPLHETIFDKFNGMVAR</sequence>
<dbReference type="Proteomes" id="UP000053455">
    <property type="component" value="Unassembled WGS sequence"/>
</dbReference>
<dbReference type="AlphaFoldDB" id="A0A0H0XVP9"/>
<accession>A0A0H0XVP9</accession>
<evidence type="ECO:0000313" key="3">
    <source>
        <dbReference type="Proteomes" id="UP000053455"/>
    </source>
</evidence>
<dbReference type="OrthoDB" id="7508603at2"/>
<comment type="caution">
    <text evidence="2">The sequence shown here is derived from an EMBL/GenBank/DDBJ whole genome shotgun (WGS) entry which is preliminary data.</text>
</comment>
<evidence type="ECO:0000313" key="2">
    <source>
        <dbReference type="EMBL" id="KLI64345.1"/>
    </source>
</evidence>
<evidence type="ECO:0000259" key="1">
    <source>
        <dbReference type="Pfam" id="PF07238"/>
    </source>
</evidence>
<reference evidence="2 3" key="1">
    <citation type="submission" date="2015-04" db="EMBL/GenBank/DDBJ databases">
        <title>The draft genome sequence of Erythrobacter marinus HWDM-33.</title>
        <authorList>
            <person name="Zhuang L."/>
            <person name="Liu Y."/>
            <person name="Shao Z."/>
        </authorList>
    </citation>
    <scope>NUCLEOTIDE SEQUENCE [LARGE SCALE GENOMIC DNA]</scope>
    <source>
        <strain evidence="2 3">HWDM-33</strain>
    </source>
</reference>
<dbReference type="Pfam" id="PF07238">
    <property type="entry name" value="PilZ"/>
    <property type="match status" value="1"/>
</dbReference>
<dbReference type="InterPro" id="IPR009875">
    <property type="entry name" value="PilZ_domain"/>
</dbReference>
<proteinExistence type="predicted"/>
<name>A0A0H0XVP9_9SPHN</name>
<dbReference type="STRING" id="874156.GCA_001021555_00966"/>
<dbReference type="EMBL" id="LBHU01000001">
    <property type="protein sequence ID" value="KLI64345.1"/>
    <property type="molecule type" value="Genomic_DNA"/>
</dbReference>
<protein>
    <recommendedName>
        <fullName evidence="1">PilZ domain-containing protein</fullName>
    </recommendedName>
</protein>
<keyword evidence="3" id="KW-1185">Reference proteome</keyword>
<dbReference type="SUPFAM" id="SSF141371">
    <property type="entry name" value="PilZ domain-like"/>
    <property type="match status" value="1"/>
</dbReference>
<gene>
    <name evidence="2" type="ORF">AAV99_01570</name>
</gene>